<keyword evidence="4" id="KW-1185">Reference proteome</keyword>
<dbReference type="RefSeq" id="WP_011720570.1">
    <property type="nucleotide sequence ID" value="NC_008578.1"/>
</dbReference>
<keyword evidence="1" id="KW-0812">Transmembrane</keyword>
<feature type="domain" description="TadE-like" evidence="2">
    <location>
        <begin position="15"/>
        <end position="57"/>
    </location>
</feature>
<accession>A0LVP7</accession>
<name>A0LVP7_ACIC1</name>
<evidence type="ECO:0000256" key="1">
    <source>
        <dbReference type="SAM" id="Phobius"/>
    </source>
</evidence>
<dbReference type="EMBL" id="CP000481">
    <property type="protein sequence ID" value="ABK53507.1"/>
    <property type="molecule type" value="Genomic_DNA"/>
</dbReference>
<gene>
    <name evidence="3" type="ordered locus">Acel_1735</name>
</gene>
<evidence type="ECO:0000313" key="4">
    <source>
        <dbReference type="Proteomes" id="UP000008221"/>
    </source>
</evidence>
<dbReference type="AlphaFoldDB" id="A0LVP7"/>
<dbReference type="STRING" id="351607.Acel_1735"/>
<dbReference type="KEGG" id="ace:Acel_1735"/>
<dbReference type="Proteomes" id="UP000008221">
    <property type="component" value="Chromosome"/>
</dbReference>
<dbReference type="Pfam" id="PF07811">
    <property type="entry name" value="TadE"/>
    <property type="match status" value="1"/>
</dbReference>
<protein>
    <submittedName>
        <fullName evidence="3">TadE family protein</fullName>
    </submittedName>
</protein>
<dbReference type="HOGENOM" id="CLU_1811595_0_0_11"/>
<feature type="transmembrane region" description="Helical" evidence="1">
    <location>
        <begin position="20"/>
        <end position="44"/>
    </location>
</feature>
<evidence type="ECO:0000313" key="3">
    <source>
        <dbReference type="EMBL" id="ABK53507.1"/>
    </source>
</evidence>
<evidence type="ECO:0000259" key="2">
    <source>
        <dbReference type="Pfam" id="PF07811"/>
    </source>
</evidence>
<keyword evidence="1" id="KW-0472">Membrane</keyword>
<dbReference type="InterPro" id="IPR012495">
    <property type="entry name" value="TadE-like_dom"/>
</dbReference>
<keyword evidence="1" id="KW-1133">Transmembrane helix</keyword>
<organism evidence="3 4">
    <name type="scientific">Acidothermus cellulolyticus (strain ATCC 43068 / DSM 8971 / 11B)</name>
    <dbReference type="NCBI Taxonomy" id="351607"/>
    <lineage>
        <taxon>Bacteria</taxon>
        <taxon>Bacillati</taxon>
        <taxon>Actinomycetota</taxon>
        <taxon>Actinomycetes</taxon>
        <taxon>Acidothermales</taxon>
        <taxon>Acidothermaceae</taxon>
        <taxon>Acidothermus</taxon>
    </lineage>
</organism>
<reference evidence="3 4" key="1">
    <citation type="journal article" date="2009" name="Genome Res.">
        <title>Complete genome of the cellulolytic thermophile Acidothermus cellulolyticus 11B provides insights into its ecophysiological and evolutionary adaptations.</title>
        <authorList>
            <person name="Barabote R.D."/>
            <person name="Xie G."/>
            <person name="Leu D.H."/>
            <person name="Normand P."/>
            <person name="Necsulea A."/>
            <person name="Daubin V."/>
            <person name="Medigue C."/>
            <person name="Adney W.S."/>
            <person name="Xu X.C."/>
            <person name="Lapidus A."/>
            <person name="Parales R.E."/>
            <person name="Detter C."/>
            <person name="Pujic P."/>
            <person name="Bruce D."/>
            <person name="Lavire C."/>
            <person name="Challacombe J.F."/>
            <person name="Brettin T.S."/>
            <person name="Berry A.M."/>
        </authorList>
    </citation>
    <scope>NUCLEOTIDE SEQUENCE [LARGE SCALE GENOMIC DNA]</scope>
    <source>
        <strain evidence="4">ATCC 43068 / DSM 8971 / 11B</strain>
    </source>
</reference>
<dbReference type="InParanoid" id="A0LVP7"/>
<sequence>MPVPDEWSSPVMDEGSAVVDLVLVSLLLMPLFVALLHVGSVLYVRNTLAACAHDAARYAASHDIVTAGPETIRAAVHRRIDACVPALVGRRLTVTAEAERTVRTTPDGAAVPVVEVHVSGVLDAIVGTRTIHAAAAVLSEDP</sequence>
<proteinExistence type="predicted"/>